<dbReference type="GO" id="GO:0043252">
    <property type="term" value="P:sodium-independent organic anion transport"/>
    <property type="evidence" value="ECO:0007669"/>
    <property type="project" value="TreeGrafter"/>
</dbReference>
<evidence type="ECO:0000259" key="9">
    <source>
        <dbReference type="PROSITE" id="PS51465"/>
    </source>
</evidence>
<feature type="transmembrane region" description="Helical" evidence="8">
    <location>
        <begin position="94"/>
        <end position="115"/>
    </location>
</feature>
<dbReference type="PANTHER" id="PTHR11388">
    <property type="entry name" value="ORGANIC ANION TRANSPORTER"/>
    <property type="match status" value="1"/>
</dbReference>
<keyword evidence="7" id="KW-1015">Disulfide bond</keyword>
<feature type="transmembrane region" description="Helical" evidence="8">
    <location>
        <begin position="282"/>
        <end position="303"/>
    </location>
</feature>
<dbReference type="PROSITE" id="PS51465">
    <property type="entry name" value="KAZAL_2"/>
    <property type="match status" value="1"/>
</dbReference>
<dbReference type="SUPFAM" id="SSF103473">
    <property type="entry name" value="MFS general substrate transporter"/>
    <property type="match status" value="1"/>
</dbReference>
<gene>
    <name evidence="10" type="ORF">chiPu_0012382</name>
</gene>
<dbReference type="STRING" id="137246.A0A401SU41"/>
<evidence type="ECO:0000256" key="2">
    <source>
        <dbReference type="ARBA" id="ARBA00009657"/>
    </source>
</evidence>
<accession>A0A401SU41</accession>
<dbReference type="OMA" id="CGEDNTE"/>
<dbReference type="OrthoDB" id="5062115at2759"/>
<dbReference type="GO" id="GO:0015132">
    <property type="term" value="F:prostaglandin transmembrane transporter activity"/>
    <property type="evidence" value="ECO:0007669"/>
    <property type="project" value="TreeGrafter"/>
</dbReference>
<evidence type="ECO:0000256" key="5">
    <source>
        <dbReference type="ARBA" id="ARBA00022989"/>
    </source>
</evidence>
<reference evidence="10 11" key="1">
    <citation type="journal article" date="2018" name="Nat. Ecol. Evol.">
        <title>Shark genomes provide insights into elasmobranch evolution and the origin of vertebrates.</title>
        <authorList>
            <person name="Hara Y"/>
            <person name="Yamaguchi K"/>
            <person name="Onimaru K"/>
            <person name="Kadota M"/>
            <person name="Koyanagi M"/>
            <person name="Keeley SD"/>
            <person name="Tatsumi K"/>
            <person name="Tanaka K"/>
            <person name="Motone F"/>
            <person name="Kageyama Y"/>
            <person name="Nozu R"/>
            <person name="Adachi N"/>
            <person name="Nishimura O"/>
            <person name="Nakagawa R"/>
            <person name="Tanegashima C"/>
            <person name="Kiyatake I"/>
            <person name="Matsumoto R"/>
            <person name="Murakumo K"/>
            <person name="Nishida K"/>
            <person name="Terakita A"/>
            <person name="Kuratani S"/>
            <person name="Sato K"/>
            <person name="Hyodo S Kuraku.S."/>
        </authorList>
    </citation>
    <scope>NUCLEOTIDE SEQUENCE [LARGE SCALE GENOMIC DNA]</scope>
</reference>
<evidence type="ECO:0000256" key="1">
    <source>
        <dbReference type="ARBA" id="ARBA00004651"/>
    </source>
</evidence>
<feature type="transmembrane region" description="Helical" evidence="8">
    <location>
        <begin position="161"/>
        <end position="180"/>
    </location>
</feature>
<evidence type="ECO:0000256" key="6">
    <source>
        <dbReference type="ARBA" id="ARBA00023136"/>
    </source>
</evidence>
<keyword evidence="4 8" id="KW-0812">Transmembrane</keyword>
<feature type="domain" description="Kazal-like" evidence="9">
    <location>
        <begin position="400"/>
        <end position="439"/>
    </location>
</feature>
<comment type="subcellular location">
    <subcellularLocation>
        <location evidence="1">Cell membrane</location>
        <topology evidence="1">Multi-pass membrane protein</topology>
    </subcellularLocation>
</comment>
<evidence type="ECO:0000256" key="8">
    <source>
        <dbReference type="SAM" id="Phobius"/>
    </source>
</evidence>
<dbReference type="GO" id="GO:0015347">
    <property type="term" value="F:sodium-independent organic anion transmembrane transporter activity"/>
    <property type="evidence" value="ECO:0007669"/>
    <property type="project" value="TreeGrafter"/>
</dbReference>
<dbReference type="EMBL" id="BEZZ01000552">
    <property type="protein sequence ID" value="GCC33911.1"/>
    <property type="molecule type" value="Genomic_DNA"/>
</dbReference>
<proteinExistence type="inferred from homology"/>
<dbReference type="InterPro" id="IPR004156">
    <property type="entry name" value="OATP"/>
</dbReference>
<keyword evidence="3" id="KW-1003">Cell membrane</keyword>
<dbReference type="GO" id="GO:0016323">
    <property type="term" value="C:basolateral plasma membrane"/>
    <property type="evidence" value="ECO:0007669"/>
    <property type="project" value="TreeGrafter"/>
</dbReference>
<evidence type="ECO:0000256" key="3">
    <source>
        <dbReference type="ARBA" id="ARBA00022475"/>
    </source>
</evidence>
<feature type="transmembrane region" description="Helical" evidence="8">
    <location>
        <begin position="57"/>
        <end position="82"/>
    </location>
</feature>
<dbReference type="InterPro" id="IPR036058">
    <property type="entry name" value="Kazal_dom_sf"/>
</dbReference>
<dbReference type="Pfam" id="PF03137">
    <property type="entry name" value="OATP"/>
    <property type="match status" value="1"/>
</dbReference>
<evidence type="ECO:0000256" key="7">
    <source>
        <dbReference type="ARBA" id="ARBA00023157"/>
    </source>
</evidence>
<keyword evidence="6 8" id="KW-0472">Membrane</keyword>
<sequence length="456" mass="51194">MEAKLEEMNTVKSTWKTRHWNFRSIKLFVLCHGMLQCSQLLYSAYFKSSIITIEKRFGLSSFSSGFLSSLHEIGNSLLIVFVSYFGNRVHRPRLIGMGGLLLSFGAFLLTIPHFISERYEYSKAANENVNYSSIDTCRLENQTQSMETCTKFTVHSNNMSMVWVIIVIAQLIVGIGTVPIQPFGISYVDDFAEPSNSPIYIATIDLTPSDPRWIGAWWLGLLVSSSILAITSIPYFFFPREMTRQKKSGSEADMLSEMDEQKMEEMSLKEFIKKFPKMLARLLLNPLFIIIVIAQCSFSSMLAGLSTYFNKFLEQQYSTTASYANFLIGSIMLPAVAVGMILGGLFMKRFRLSLAKIPWCSASILSLVIILNIPLFFLGCSTQKIAGINYSKNGNRSSSLSLQADCNAHCFCSEYTYNPVCGVDAVEYISPCHAGCTYSLFNQSTRMIIVSATEVY</sequence>
<comment type="caution">
    <text evidence="10">The sequence shown here is derived from an EMBL/GenBank/DDBJ whole genome shotgun (WGS) entry which is preliminary data.</text>
</comment>
<dbReference type="Gene3D" id="1.20.1250.20">
    <property type="entry name" value="MFS general substrate transporter like domains"/>
    <property type="match status" value="1"/>
</dbReference>
<protein>
    <recommendedName>
        <fullName evidence="9">Kazal-like domain-containing protein</fullName>
    </recommendedName>
</protein>
<dbReference type="AlphaFoldDB" id="A0A401SU41"/>
<name>A0A401SU41_CHIPU</name>
<feature type="transmembrane region" description="Helical" evidence="8">
    <location>
        <begin position="216"/>
        <end position="238"/>
    </location>
</feature>
<evidence type="ECO:0000256" key="4">
    <source>
        <dbReference type="ARBA" id="ARBA00022692"/>
    </source>
</evidence>
<dbReference type="PANTHER" id="PTHR11388:SF14">
    <property type="entry name" value="SOLUTE CARRIER ORGANIC ANION TRANSPORTER FAMILY MEMBER 2A1"/>
    <property type="match status" value="1"/>
</dbReference>
<evidence type="ECO:0000313" key="11">
    <source>
        <dbReference type="Proteomes" id="UP000287033"/>
    </source>
</evidence>
<feature type="transmembrane region" description="Helical" evidence="8">
    <location>
        <begin position="323"/>
        <end position="347"/>
    </location>
</feature>
<feature type="transmembrane region" description="Helical" evidence="8">
    <location>
        <begin position="359"/>
        <end position="379"/>
    </location>
</feature>
<keyword evidence="5 8" id="KW-1133">Transmembrane helix</keyword>
<organism evidence="10 11">
    <name type="scientific">Chiloscyllium punctatum</name>
    <name type="common">Brownbanded bambooshark</name>
    <name type="synonym">Hemiscyllium punctatum</name>
    <dbReference type="NCBI Taxonomy" id="137246"/>
    <lineage>
        <taxon>Eukaryota</taxon>
        <taxon>Metazoa</taxon>
        <taxon>Chordata</taxon>
        <taxon>Craniata</taxon>
        <taxon>Vertebrata</taxon>
        <taxon>Chondrichthyes</taxon>
        <taxon>Elasmobranchii</taxon>
        <taxon>Galeomorphii</taxon>
        <taxon>Galeoidea</taxon>
        <taxon>Orectolobiformes</taxon>
        <taxon>Hemiscylliidae</taxon>
        <taxon>Chiloscyllium</taxon>
    </lineage>
</organism>
<keyword evidence="11" id="KW-1185">Reference proteome</keyword>
<evidence type="ECO:0000313" key="10">
    <source>
        <dbReference type="EMBL" id="GCC33911.1"/>
    </source>
</evidence>
<dbReference type="SUPFAM" id="SSF100895">
    <property type="entry name" value="Kazal-type serine protease inhibitors"/>
    <property type="match status" value="1"/>
</dbReference>
<dbReference type="Proteomes" id="UP000287033">
    <property type="component" value="Unassembled WGS sequence"/>
</dbReference>
<comment type="similarity">
    <text evidence="2">Belongs to the organo anion transporter (TC 2.A.60) family.</text>
</comment>
<dbReference type="InterPro" id="IPR036259">
    <property type="entry name" value="MFS_trans_sf"/>
</dbReference>
<dbReference type="InterPro" id="IPR002350">
    <property type="entry name" value="Kazal_dom"/>
</dbReference>